<feature type="region of interest" description="Disordered" evidence="1">
    <location>
        <begin position="741"/>
        <end position="823"/>
    </location>
</feature>
<name>A0A9D4JZ04_DREPO</name>
<dbReference type="SUPFAM" id="SSF54001">
    <property type="entry name" value="Cysteine proteinases"/>
    <property type="match status" value="1"/>
</dbReference>
<comment type="caution">
    <text evidence="3">The sequence shown here is derived from an EMBL/GenBank/DDBJ whole genome shotgun (WGS) entry which is preliminary data.</text>
</comment>
<sequence>MSDTHCAACDVGLPVGSQQDTCTECRQPFCASCIVLKSKLQKTSAVGRKNKCMCQQFISSKLPKRGQNRSPVRSTPHRSQDDELPKERTRNDCLSTVKGSQQKGISTDSPLKNKNLNKITAKSVTCEGNTSVYVKNGPVTEHEDASNEDRNVRSETEDEESKDAVLIEERDRRFEREDQKVDDRAVALPRPRPTRKRTDVSSSHDASTDPEELLEAFMPFFAQMLRSTHSTQRSRRPTTEDDFASLMEGLSPPLGEYDDEVMRMFPMVYQMLGGFPRPPPRSVEGQSPPVGESSEEVMRMVQMLYPMLGGGHSPPPRPVEGLSPPVGKSSEEVMRMVPLLYQILGVGHRLPSRPRDQPCPGCPFCDKVKSRMNTMTNSDPIPPARMRSFPPVGESVRRSLCKIEDEMCDITNENVDDIPPYGQLSQELIANGGYDKKFLKIATYKQIQKDMLEENENRHIMADVLLDDILAKRAAERPQLLGAAETDTNRSKASVDSSEIPEEHTVRENASLLPIETDVSDTKLVSSEPSSALENDKDEMDTGVMLKQPKARDNSTLFPNEKGDEERNQVPNTSVSAVENNDEMDKDLMRRQRLKRFETKPAFVEPQNKPDNRDIAPNMHSAPRTIKKRVLKPVLPIAINGQSQNLLQNGHTSTLSDVKDSVDVNDQTYRGGSKAPPRLNQNQDSSKIETTVGDQTTSPRIKVCDTDAGSGELPEFEDDNILDEKDIPTAMKAYLISQGKWNPNRDRDVVSRKTPTLNKKHTQPATRLPPRVGMTRPTTSVDRGLSQSDTPRRKQGQLGQSGSEDQSYRSDARHNTSGTSSQMHQLAEIYDRAFKSLKALESNKQTCPACSSPDCRNVLGFSKNTLQDQARINGLEVVDVLPDGNCMFAAVVDQLQAHGKHEYTTWSLRQKAVQWLKDNPKCPDDQDTHFQAFMSEPWETYLERMAQDGQWGDHVTIRAITHVVGCTVKILNVNGKTSNWTMIEPGTETKAVIILGHIGEFHYTSLRQAARQLTSSALGKDIDVDKQSKPVAPDLLNVKRVVLFKKDHVDRPSGLPICCWNFAIKSIMPKKSVLIETNNNSSMYMELIDYKKQTAPETLTRTLPPHTFVTTGCAAQGTFMPLHCHDASSEENLFNWTPSYLLIVFERVSEYPCRLEGSGLLCHHGFSKIFYDTDILHRYYIRNDTYRNVMQLLPPFHTMFSSPFSPNVIVKVQTKAQFAMAWPDWPEAANEWVTRKRYAGWPSSKMIEEIASKGCLMEPDPHIDSADPNIEWKFCFDEAITKLFREGISEHQRHCFLVLFTLCFRSLNGIENCTVDFITNIFFICCERCPAEYWQSSPGGCVMFMLDTFMRCLKERFLPNYFIPSNNLIDCLSPSNINSISEKVIEMRKDPLKILRHVQLCLLDVSSDGFYDKIRQEAQRFSNVKESTLSCFVPCSIDLAKYYVNRIVYDTAYETLVEAFESRQSVSTCEDNMSLQSFVLVCFNGIDLNSRVWFATYLENQLGSSIIRDVCSDFTFTQIEKIVPKDIAVSYGRSEVPLMFSYNVDCFCHDFAAFLVFMKKDEEALPVLYHCHSLHQHHQSAGDKLLRFSNETMIYVYAGIFALHKKAKETAIFNDLLDSAFSTTERLNEVYGFAWLAEVCTELNDTVRAKACNDKAARQADVNQSKLRHLKFWPTYYIM</sequence>
<keyword evidence="4" id="KW-1185">Reference proteome</keyword>
<feature type="compositionally biased region" description="Basic and acidic residues" evidence="1">
    <location>
        <begin position="162"/>
        <end position="185"/>
    </location>
</feature>
<dbReference type="InterPro" id="IPR046906">
    <property type="entry name" value="Mab-21_HhH/H2TH-like"/>
</dbReference>
<dbReference type="InterPro" id="IPR050704">
    <property type="entry name" value="Peptidase_C85-like"/>
</dbReference>
<reference evidence="3" key="1">
    <citation type="journal article" date="2019" name="bioRxiv">
        <title>The Genome of the Zebra Mussel, Dreissena polymorpha: A Resource for Invasive Species Research.</title>
        <authorList>
            <person name="McCartney M.A."/>
            <person name="Auch B."/>
            <person name="Kono T."/>
            <person name="Mallez S."/>
            <person name="Zhang Y."/>
            <person name="Obille A."/>
            <person name="Becker A."/>
            <person name="Abrahante J.E."/>
            <person name="Garbe J."/>
            <person name="Badalamenti J.P."/>
            <person name="Herman A."/>
            <person name="Mangelson H."/>
            <person name="Liachko I."/>
            <person name="Sullivan S."/>
            <person name="Sone E.D."/>
            <person name="Koren S."/>
            <person name="Silverstein K.A.T."/>
            <person name="Beckman K.B."/>
            <person name="Gohl D.M."/>
        </authorList>
    </citation>
    <scope>NUCLEOTIDE SEQUENCE</scope>
    <source>
        <strain evidence="3">Duluth1</strain>
        <tissue evidence="3">Whole animal</tissue>
    </source>
</reference>
<evidence type="ECO:0000259" key="2">
    <source>
        <dbReference type="PROSITE" id="PS50802"/>
    </source>
</evidence>
<feature type="compositionally biased region" description="Polar residues" evidence="1">
    <location>
        <begin position="647"/>
        <end position="656"/>
    </location>
</feature>
<dbReference type="InterPro" id="IPR024810">
    <property type="entry name" value="MAB21L/cGLR"/>
</dbReference>
<dbReference type="Gene3D" id="3.90.70.80">
    <property type="match status" value="1"/>
</dbReference>
<organism evidence="3 4">
    <name type="scientific">Dreissena polymorpha</name>
    <name type="common">Zebra mussel</name>
    <name type="synonym">Mytilus polymorpha</name>
    <dbReference type="NCBI Taxonomy" id="45954"/>
    <lineage>
        <taxon>Eukaryota</taxon>
        <taxon>Metazoa</taxon>
        <taxon>Spiralia</taxon>
        <taxon>Lophotrochozoa</taxon>
        <taxon>Mollusca</taxon>
        <taxon>Bivalvia</taxon>
        <taxon>Autobranchia</taxon>
        <taxon>Heteroconchia</taxon>
        <taxon>Euheterodonta</taxon>
        <taxon>Imparidentia</taxon>
        <taxon>Neoheterodontei</taxon>
        <taxon>Myida</taxon>
        <taxon>Dreissenoidea</taxon>
        <taxon>Dreissenidae</taxon>
        <taxon>Dreissena</taxon>
    </lineage>
</organism>
<feature type="compositionally biased region" description="Basic and acidic residues" evidence="1">
    <location>
        <begin position="78"/>
        <end position="91"/>
    </location>
</feature>
<feature type="region of interest" description="Disordered" evidence="1">
    <location>
        <begin position="63"/>
        <end position="113"/>
    </location>
</feature>
<dbReference type="Proteomes" id="UP000828390">
    <property type="component" value="Unassembled WGS sequence"/>
</dbReference>
<dbReference type="GO" id="GO:0004843">
    <property type="term" value="F:cysteine-type deubiquitinase activity"/>
    <property type="evidence" value="ECO:0007669"/>
    <property type="project" value="TreeGrafter"/>
</dbReference>
<evidence type="ECO:0000313" key="3">
    <source>
        <dbReference type="EMBL" id="KAH3825787.1"/>
    </source>
</evidence>
<evidence type="ECO:0000256" key="1">
    <source>
        <dbReference type="SAM" id="MobiDB-lite"/>
    </source>
</evidence>
<feature type="domain" description="OTU" evidence="2">
    <location>
        <begin position="875"/>
        <end position="1009"/>
    </location>
</feature>
<proteinExistence type="predicted"/>
<protein>
    <recommendedName>
        <fullName evidence="2">OTU domain-containing protein</fullName>
    </recommendedName>
</protein>
<dbReference type="SMART" id="SM01265">
    <property type="entry name" value="Mab-21"/>
    <property type="match status" value="1"/>
</dbReference>
<dbReference type="PANTHER" id="PTHR12419">
    <property type="entry name" value="OTU DOMAIN CONTAINING PROTEIN"/>
    <property type="match status" value="1"/>
</dbReference>
<dbReference type="Pfam" id="PF20266">
    <property type="entry name" value="Mab-21_C"/>
    <property type="match status" value="1"/>
</dbReference>
<feature type="compositionally biased region" description="Basic and acidic residues" evidence="1">
    <location>
        <begin position="140"/>
        <end position="155"/>
    </location>
</feature>
<dbReference type="OrthoDB" id="6071739at2759"/>
<accession>A0A9D4JZ04</accession>
<dbReference type="PANTHER" id="PTHR12419:SF11">
    <property type="entry name" value="OTU DOMAIN-CONTAINING PROTEIN DDB_G0284757"/>
    <property type="match status" value="1"/>
</dbReference>
<dbReference type="CDD" id="cd22758">
    <property type="entry name" value="OTU_232R-like"/>
    <property type="match status" value="1"/>
</dbReference>
<dbReference type="Pfam" id="PF02338">
    <property type="entry name" value="OTU"/>
    <property type="match status" value="1"/>
</dbReference>
<dbReference type="PROSITE" id="PS50802">
    <property type="entry name" value="OTU"/>
    <property type="match status" value="1"/>
</dbReference>
<dbReference type="GO" id="GO:0016579">
    <property type="term" value="P:protein deubiquitination"/>
    <property type="evidence" value="ECO:0007669"/>
    <property type="project" value="TreeGrafter"/>
</dbReference>
<feature type="region of interest" description="Disordered" evidence="1">
    <location>
        <begin position="480"/>
        <end position="571"/>
    </location>
</feature>
<feature type="compositionally biased region" description="Polar residues" evidence="1">
    <location>
        <begin position="776"/>
        <end position="789"/>
    </location>
</feature>
<dbReference type="Gene3D" id="1.10.1410.40">
    <property type="match status" value="1"/>
</dbReference>
<dbReference type="InterPro" id="IPR003323">
    <property type="entry name" value="OTU_dom"/>
</dbReference>
<feature type="region of interest" description="Disordered" evidence="1">
    <location>
        <begin position="131"/>
        <end position="209"/>
    </location>
</feature>
<feature type="compositionally biased region" description="Polar residues" evidence="1">
    <location>
        <begin position="679"/>
        <end position="699"/>
    </location>
</feature>
<feature type="compositionally biased region" description="Polar residues" evidence="1">
    <location>
        <begin position="92"/>
        <end position="113"/>
    </location>
</feature>
<reference evidence="3" key="2">
    <citation type="submission" date="2020-11" db="EMBL/GenBank/DDBJ databases">
        <authorList>
            <person name="McCartney M.A."/>
            <person name="Auch B."/>
            <person name="Kono T."/>
            <person name="Mallez S."/>
            <person name="Becker A."/>
            <person name="Gohl D.M."/>
            <person name="Silverstein K.A.T."/>
            <person name="Koren S."/>
            <person name="Bechman K.B."/>
            <person name="Herman A."/>
            <person name="Abrahante J.E."/>
            <person name="Garbe J."/>
        </authorList>
    </citation>
    <scope>NUCLEOTIDE SEQUENCE</scope>
    <source>
        <strain evidence="3">Duluth1</strain>
        <tissue evidence="3">Whole animal</tissue>
    </source>
</reference>
<feature type="compositionally biased region" description="Polar residues" evidence="1">
    <location>
        <begin position="523"/>
        <end position="533"/>
    </location>
</feature>
<dbReference type="InterPro" id="IPR038765">
    <property type="entry name" value="Papain-like_cys_pep_sf"/>
</dbReference>
<evidence type="ECO:0000313" key="4">
    <source>
        <dbReference type="Proteomes" id="UP000828390"/>
    </source>
</evidence>
<gene>
    <name evidence="3" type="ORF">DPMN_127667</name>
</gene>
<dbReference type="EMBL" id="JAIWYP010000005">
    <property type="protein sequence ID" value="KAH3825787.1"/>
    <property type="molecule type" value="Genomic_DNA"/>
</dbReference>
<feature type="region of interest" description="Disordered" evidence="1">
    <location>
        <begin position="647"/>
        <end position="716"/>
    </location>
</feature>